<keyword evidence="1" id="KW-0175">Coiled coil</keyword>
<keyword evidence="3" id="KW-0732">Signal</keyword>
<dbReference type="InterPro" id="IPR010317">
    <property type="entry name" value="WxLIP_PGBD"/>
</dbReference>
<keyword evidence="2" id="KW-0812">Transmembrane</keyword>
<dbReference type="Proteomes" id="UP000053058">
    <property type="component" value="Unassembled WGS sequence"/>
</dbReference>
<evidence type="ECO:0000256" key="2">
    <source>
        <dbReference type="SAM" id="Phobius"/>
    </source>
</evidence>
<feature type="transmembrane region" description="Helical" evidence="2">
    <location>
        <begin position="333"/>
        <end position="354"/>
    </location>
</feature>
<feature type="chain" id="PRO_5006891133" evidence="3">
    <location>
        <begin position="26"/>
        <end position="387"/>
    </location>
</feature>
<proteinExistence type="predicted"/>
<feature type="domain" description="WxL Interacting Protein peptidoglycan binding" evidence="4">
    <location>
        <begin position="30"/>
        <end position="149"/>
    </location>
</feature>
<comment type="caution">
    <text evidence="6">The sequence shown here is derived from an EMBL/GenBank/DDBJ whole genome shotgun (WGS) entry which is preliminary data.</text>
</comment>
<accession>A0A0V8CI23</accession>
<dbReference type="RefSeq" id="WP_058220262.1">
    <property type="nucleotide sequence ID" value="NZ_LKLN01000094.1"/>
</dbReference>
<name>A0A0V8CI23_LACLL</name>
<evidence type="ECO:0000259" key="4">
    <source>
        <dbReference type="Pfam" id="PF06030"/>
    </source>
</evidence>
<evidence type="ECO:0000313" key="6">
    <source>
        <dbReference type="EMBL" id="KSU00972.1"/>
    </source>
</evidence>
<dbReference type="PATRIC" id="fig|1360.105.peg.978"/>
<feature type="domain" description="WxL Interacting Protein host binding" evidence="5">
    <location>
        <begin position="160"/>
        <end position="321"/>
    </location>
</feature>
<reference evidence="7" key="1">
    <citation type="submission" date="2015-10" db="EMBL/GenBank/DDBJ databases">
        <title>Draft Genome Sequences of 11 Lactococcus lactis subspecies cremoris strains.</title>
        <authorList>
            <person name="Wels M."/>
            <person name="Backus L."/>
            <person name="Boekhorst J."/>
            <person name="Dijkstra A."/>
            <person name="Beerthuizen M."/>
            <person name="Kelly W."/>
            <person name="Siezen R."/>
            <person name="Bachmann H."/>
            <person name="Van Hijum S."/>
        </authorList>
    </citation>
    <scope>NUCLEOTIDE SEQUENCE [LARGE SCALE GENOMIC DNA]</scope>
    <source>
        <strain evidence="7">KF282</strain>
    </source>
</reference>
<evidence type="ECO:0000259" key="5">
    <source>
        <dbReference type="Pfam" id="PF11797"/>
    </source>
</evidence>
<keyword evidence="2" id="KW-1133">Transmembrane helix</keyword>
<evidence type="ECO:0000256" key="1">
    <source>
        <dbReference type="SAM" id="Coils"/>
    </source>
</evidence>
<evidence type="ECO:0000313" key="7">
    <source>
        <dbReference type="Proteomes" id="UP000053058"/>
    </source>
</evidence>
<dbReference type="EMBL" id="LKLN01000094">
    <property type="protein sequence ID" value="KSU00972.1"/>
    <property type="molecule type" value="Genomic_DNA"/>
</dbReference>
<dbReference type="Pfam" id="PF06030">
    <property type="entry name" value="WxLIP_PGBD"/>
    <property type="match status" value="1"/>
</dbReference>
<gene>
    <name evidence="6" type="ORF">KF282_2590</name>
</gene>
<keyword evidence="2" id="KW-0472">Membrane</keyword>
<sequence>MKKLQLFLSAIFLTLSFGLAQTGYARTDDYTVKPIIPENQSNKDLGYFDILLGADEEQTLQVELSNNTEQEIKIDVTLSSAVTNMTGLVVYEPTEIVADSSLKYNLKDYVNTPKVVTLPPLTRQKLDLKVKMPNEAFNGQIAGGITFSKEGQNDKEEDSEGITVNNTYSYTIALLMRQNDNEVSPDLNLKTVSPSQINGRNVINVNLQNPTMTYINTMNVKATISGISNADIKYTYSNSMMQMAPNTSFDLPIPTSNQSAATRVSEPLKPGKYRLQLVVNARTDDQGKYEVQVDNKTARYKYQWTFDREFTISDDQAQKLNDSDPTVKKEKDWTWLLFVIGILLLVLFFIILLWKRRKKSQKEEEEKQALREKIEAQEKIIDDLNKK</sequence>
<organism evidence="6 7">
    <name type="scientific">Lactococcus lactis subsp. lactis</name>
    <name type="common">Streptococcus lactis</name>
    <dbReference type="NCBI Taxonomy" id="1360"/>
    <lineage>
        <taxon>Bacteria</taxon>
        <taxon>Bacillati</taxon>
        <taxon>Bacillota</taxon>
        <taxon>Bacilli</taxon>
        <taxon>Lactobacillales</taxon>
        <taxon>Streptococcaceae</taxon>
        <taxon>Lactococcus</taxon>
    </lineage>
</organism>
<feature type="coiled-coil region" evidence="1">
    <location>
        <begin position="355"/>
        <end position="387"/>
    </location>
</feature>
<dbReference type="InterPro" id="IPR021759">
    <property type="entry name" value="WxLIP_HBD"/>
</dbReference>
<dbReference type="Pfam" id="PF11797">
    <property type="entry name" value="WxLIP_HBD"/>
    <property type="match status" value="1"/>
</dbReference>
<evidence type="ECO:0000256" key="3">
    <source>
        <dbReference type="SAM" id="SignalP"/>
    </source>
</evidence>
<dbReference type="AlphaFoldDB" id="A0A0V8CI23"/>
<feature type="signal peptide" evidence="3">
    <location>
        <begin position="1"/>
        <end position="25"/>
    </location>
</feature>
<protein>
    <submittedName>
        <fullName evidence="6">Cell surface protein</fullName>
    </submittedName>
</protein>